<dbReference type="Gene3D" id="1.10.10.10">
    <property type="entry name" value="Winged helix-like DNA-binding domain superfamily/Winged helix DNA-binding domain"/>
    <property type="match status" value="1"/>
</dbReference>
<dbReference type="GO" id="GO:0006950">
    <property type="term" value="P:response to stress"/>
    <property type="evidence" value="ECO:0007669"/>
    <property type="project" value="TreeGrafter"/>
</dbReference>
<dbReference type="InterPro" id="IPR000835">
    <property type="entry name" value="HTH_MarR-typ"/>
</dbReference>
<keyword evidence="3" id="KW-0804">Transcription</keyword>
<evidence type="ECO:0000256" key="1">
    <source>
        <dbReference type="ARBA" id="ARBA00023015"/>
    </source>
</evidence>
<accession>A0A6P2BYV2</accession>
<dbReference type="InterPro" id="IPR023187">
    <property type="entry name" value="Tscrpt_reg_MarR-type_CS"/>
</dbReference>
<feature type="domain" description="HTH marR-type" evidence="4">
    <location>
        <begin position="44"/>
        <end position="174"/>
    </location>
</feature>
<evidence type="ECO:0000313" key="6">
    <source>
        <dbReference type="Proteomes" id="UP000460272"/>
    </source>
</evidence>
<dbReference type="InterPro" id="IPR036390">
    <property type="entry name" value="WH_DNA-bd_sf"/>
</dbReference>
<keyword evidence="1" id="KW-0805">Transcription regulation</keyword>
<organism evidence="5 6">
    <name type="scientific">Trebonia kvetii</name>
    <dbReference type="NCBI Taxonomy" id="2480626"/>
    <lineage>
        <taxon>Bacteria</taxon>
        <taxon>Bacillati</taxon>
        <taxon>Actinomycetota</taxon>
        <taxon>Actinomycetes</taxon>
        <taxon>Streptosporangiales</taxon>
        <taxon>Treboniaceae</taxon>
        <taxon>Trebonia</taxon>
    </lineage>
</organism>
<keyword evidence="6" id="KW-1185">Reference proteome</keyword>
<dbReference type="OrthoDB" id="3778086at2"/>
<protein>
    <submittedName>
        <fullName evidence="5">MarR family transcriptional regulator</fullName>
    </submittedName>
</protein>
<evidence type="ECO:0000256" key="2">
    <source>
        <dbReference type="ARBA" id="ARBA00023125"/>
    </source>
</evidence>
<sequence length="193" mass="20471">MQVILLDSTISCVAPAKEETMPDREQRVQSPGAPGWAAEVEMVADNVLDLLSTVRKSAARMEANSRSDVESATRLLLRTVAELGPMRATALAASVHSDLSTVSRQTASLVAAGLLERRSDPADGRASVLALTPAGQAATAEHDRARAGFYAQVLDGWTPPELRQFGALLARFTASYDQVLAARVLARSGATSR</sequence>
<dbReference type="PANTHER" id="PTHR33164:SF57">
    <property type="entry name" value="MARR-FAMILY TRANSCRIPTIONAL REGULATOR"/>
    <property type="match status" value="1"/>
</dbReference>
<dbReference type="GO" id="GO:0003677">
    <property type="term" value="F:DNA binding"/>
    <property type="evidence" value="ECO:0007669"/>
    <property type="project" value="UniProtKB-KW"/>
</dbReference>
<keyword evidence="2" id="KW-0238">DNA-binding</keyword>
<evidence type="ECO:0000256" key="3">
    <source>
        <dbReference type="ARBA" id="ARBA00023163"/>
    </source>
</evidence>
<dbReference type="SMART" id="SM00347">
    <property type="entry name" value="HTH_MARR"/>
    <property type="match status" value="1"/>
</dbReference>
<dbReference type="Proteomes" id="UP000460272">
    <property type="component" value="Unassembled WGS sequence"/>
</dbReference>
<dbReference type="Pfam" id="PF01047">
    <property type="entry name" value="MarR"/>
    <property type="match status" value="1"/>
</dbReference>
<dbReference type="PANTHER" id="PTHR33164">
    <property type="entry name" value="TRANSCRIPTIONAL REGULATOR, MARR FAMILY"/>
    <property type="match status" value="1"/>
</dbReference>
<dbReference type="GO" id="GO:0003700">
    <property type="term" value="F:DNA-binding transcription factor activity"/>
    <property type="evidence" value="ECO:0007669"/>
    <property type="project" value="InterPro"/>
</dbReference>
<dbReference type="SUPFAM" id="SSF46785">
    <property type="entry name" value="Winged helix' DNA-binding domain"/>
    <property type="match status" value="1"/>
</dbReference>
<evidence type="ECO:0000313" key="5">
    <source>
        <dbReference type="EMBL" id="TVZ02363.1"/>
    </source>
</evidence>
<dbReference type="InterPro" id="IPR036388">
    <property type="entry name" value="WH-like_DNA-bd_sf"/>
</dbReference>
<dbReference type="PROSITE" id="PS01117">
    <property type="entry name" value="HTH_MARR_1"/>
    <property type="match status" value="1"/>
</dbReference>
<evidence type="ECO:0000259" key="4">
    <source>
        <dbReference type="PROSITE" id="PS50995"/>
    </source>
</evidence>
<gene>
    <name evidence="5" type="ORF">EAS64_26525</name>
</gene>
<name>A0A6P2BYV2_9ACTN</name>
<proteinExistence type="predicted"/>
<dbReference type="PROSITE" id="PS50995">
    <property type="entry name" value="HTH_MARR_2"/>
    <property type="match status" value="1"/>
</dbReference>
<dbReference type="InterPro" id="IPR039422">
    <property type="entry name" value="MarR/SlyA-like"/>
</dbReference>
<dbReference type="PRINTS" id="PR00598">
    <property type="entry name" value="HTHMARR"/>
</dbReference>
<dbReference type="EMBL" id="RPFW01000005">
    <property type="protein sequence ID" value="TVZ02363.1"/>
    <property type="molecule type" value="Genomic_DNA"/>
</dbReference>
<dbReference type="AlphaFoldDB" id="A0A6P2BYV2"/>
<reference evidence="5 6" key="1">
    <citation type="submission" date="2018-11" db="EMBL/GenBank/DDBJ databases">
        <title>Trebonia kvetii gen.nov., sp.nov., a novel acidophilic actinobacterium, and proposal of the new actinobacterial family Treboniaceae fam. nov.</title>
        <authorList>
            <person name="Rapoport D."/>
            <person name="Sagova-Mareckova M."/>
            <person name="Sedlacek I."/>
            <person name="Provaznik J."/>
            <person name="Kralova S."/>
            <person name="Pavlinic D."/>
            <person name="Benes V."/>
            <person name="Kopecky J."/>
        </authorList>
    </citation>
    <scope>NUCLEOTIDE SEQUENCE [LARGE SCALE GENOMIC DNA]</scope>
    <source>
        <strain evidence="5 6">15Tr583</strain>
    </source>
</reference>
<comment type="caution">
    <text evidence="5">The sequence shown here is derived from an EMBL/GenBank/DDBJ whole genome shotgun (WGS) entry which is preliminary data.</text>
</comment>